<name>A0A2S6CD35_9PEZI</name>
<feature type="region of interest" description="Disordered" evidence="8">
    <location>
        <begin position="60"/>
        <end position="79"/>
    </location>
</feature>
<sequence>MTTKWSSSCFGAVSGASRAQHIYKLARPATSIRRYATKSADQESDIDRHERAALVEIQGHRKEDLINPPRSTRPPPLKLPERGDANVALYYIRIGRSYGSFYWRGVKAVWFNHKAAKLLKQQIQKKSGSAAPEKSSDVASLLTRSQFQLLERNSYDIGKLPFFGLLVAVFGEWLPLIVPFIPSAVPGTCRIPKQIADMRKKAEERRRISFRSAIEEPTAEQLVGDKDSKKKESWATAHNDYANALLGRLRTDQLLHLSSTLNLHNRMWDRFQLAPPSFLLRRKVTKYLTYLTRDDQLLLKQPSAVKSLESEEVHIACDERGLDVLGKREDTLRETLHTWLEHQKKDEGRGTAVLKMLFRRPNAWNTKQGS</sequence>
<gene>
    <name evidence="10" type="ORF">CBER1_00224</name>
</gene>
<dbReference type="GO" id="GO:0005743">
    <property type="term" value="C:mitochondrial inner membrane"/>
    <property type="evidence" value="ECO:0007669"/>
    <property type="project" value="UniProtKB-SubCell"/>
</dbReference>
<dbReference type="Proteomes" id="UP000237631">
    <property type="component" value="Unassembled WGS sequence"/>
</dbReference>
<evidence type="ECO:0000256" key="3">
    <source>
        <dbReference type="ARBA" id="ARBA00022792"/>
    </source>
</evidence>
<accession>A0A2S6CD35</accession>
<dbReference type="PANTHER" id="PTHR14009">
    <property type="entry name" value="LEUCINE ZIPPER-EF-HAND CONTAINING TRANSMEMBRANE PROTEIN"/>
    <property type="match status" value="1"/>
</dbReference>
<dbReference type="EMBL" id="PNEN01000488">
    <property type="protein sequence ID" value="PPJ57626.1"/>
    <property type="molecule type" value="Genomic_DNA"/>
</dbReference>
<dbReference type="GO" id="GO:0030003">
    <property type="term" value="P:intracellular monoatomic cation homeostasis"/>
    <property type="evidence" value="ECO:0007669"/>
    <property type="project" value="TreeGrafter"/>
</dbReference>
<evidence type="ECO:0000313" key="11">
    <source>
        <dbReference type="Proteomes" id="UP000237631"/>
    </source>
</evidence>
<feature type="domain" description="Letm1 RBD" evidence="9">
    <location>
        <begin position="165"/>
        <end position="370"/>
    </location>
</feature>
<evidence type="ECO:0000256" key="7">
    <source>
        <dbReference type="PROSITE-ProRule" id="PRU01094"/>
    </source>
</evidence>
<proteinExistence type="predicted"/>
<dbReference type="InterPro" id="IPR033122">
    <property type="entry name" value="LETM1-like_RBD"/>
</dbReference>
<keyword evidence="2" id="KW-0812">Transmembrane</keyword>
<evidence type="ECO:0000256" key="4">
    <source>
        <dbReference type="ARBA" id="ARBA00022989"/>
    </source>
</evidence>
<dbReference type="PANTHER" id="PTHR14009:SF6">
    <property type="entry name" value="LETM1 RBD DOMAIN-CONTAINING PROTEIN"/>
    <property type="match status" value="1"/>
</dbReference>
<evidence type="ECO:0000313" key="10">
    <source>
        <dbReference type="EMBL" id="PPJ57626.1"/>
    </source>
</evidence>
<evidence type="ECO:0000256" key="2">
    <source>
        <dbReference type="ARBA" id="ARBA00022692"/>
    </source>
</evidence>
<dbReference type="InterPro" id="IPR044202">
    <property type="entry name" value="LETM1/MDM38-like"/>
</dbReference>
<keyword evidence="6" id="KW-0472">Membrane</keyword>
<reference evidence="11" key="1">
    <citation type="journal article" date="2017" name="bioRxiv">
        <title>Conservation of a gene cluster reveals novel cercosporin biosynthetic mechanisms and extends production to the genus Colletotrichum.</title>
        <authorList>
            <person name="de Jonge R."/>
            <person name="Ebert M.K."/>
            <person name="Huitt-Roehl C.R."/>
            <person name="Pal P."/>
            <person name="Suttle J.C."/>
            <person name="Spanner R.E."/>
            <person name="Neubauer J.D."/>
            <person name="Jurick W.M.II."/>
            <person name="Stott K.A."/>
            <person name="Secor G.A."/>
            <person name="Thomma B.P.H.J."/>
            <person name="Van de Peer Y."/>
            <person name="Townsend C.A."/>
            <person name="Bolton M.D."/>
        </authorList>
    </citation>
    <scope>NUCLEOTIDE SEQUENCE [LARGE SCALE GENOMIC DNA]</scope>
    <source>
        <strain evidence="11">CBS538.71</strain>
    </source>
</reference>
<dbReference type="AlphaFoldDB" id="A0A2S6CD35"/>
<organism evidence="10 11">
    <name type="scientific">Cercospora berteroae</name>
    <dbReference type="NCBI Taxonomy" id="357750"/>
    <lineage>
        <taxon>Eukaryota</taxon>
        <taxon>Fungi</taxon>
        <taxon>Dikarya</taxon>
        <taxon>Ascomycota</taxon>
        <taxon>Pezizomycotina</taxon>
        <taxon>Dothideomycetes</taxon>
        <taxon>Dothideomycetidae</taxon>
        <taxon>Mycosphaerellales</taxon>
        <taxon>Mycosphaerellaceae</taxon>
        <taxon>Cercospora</taxon>
    </lineage>
</organism>
<dbReference type="STRING" id="357750.A0A2S6CD35"/>
<keyword evidence="4" id="KW-1133">Transmembrane helix</keyword>
<evidence type="ECO:0000256" key="8">
    <source>
        <dbReference type="SAM" id="MobiDB-lite"/>
    </source>
</evidence>
<evidence type="ECO:0000256" key="5">
    <source>
        <dbReference type="ARBA" id="ARBA00023128"/>
    </source>
</evidence>
<keyword evidence="3" id="KW-0999">Mitochondrion inner membrane</keyword>
<dbReference type="PROSITE" id="PS51758">
    <property type="entry name" value="LETM1_RBD"/>
    <property type="match status" value="1"/>
</dbReference>
<evidence type="ECO:0000256" key="6">
    <source>
        <dbReference type="ARBA" id="ARBA00023136"/>
    </source>
</evidence>
<dbReference type="OrthoDB" id="73691at2759"/>
<dbReference type="GO" id="GO:0043022">
    <property type="term" value="F:ribosome binding"/>
    <property type="evidence" value="ECO:0007669"/>
    <property type="project" value="InterPro"/>
</dbReference>
<evidence type="ECO:0000259" key="9">
    <source>
        <dbReference type="PROSITE" id="PS51758"/>
    </source>
</evidence>
<dbReference type="Pfam" id="PF07766">
    <property type="entry name" value="LETM1_RBD"/>
    <property type="match status" value="1"/>
</dbReference>
<comment type="subcellular location">
    <subcellularLocation>
        <location evidence="1">Mitochondrion inner membrane</location>
        <topology evidence="1">Single-pass membrane protein</topology>
    </subcellularLocation>
</comment>
<comment type="caution">
    <text evidence="10">The sequence shown here is derived from an EMBL/GenBank/DDBJ whole genome shotgun (WGS) entry which is preliminary data.</text>
</comment>
<keyword evidence="5 7" id="KW-0496">Mitochondrion</keyword>
<evidence type="ECO:0000256" key="1">
    <source>
        <dbReference type="ARBA" id="ARBA00004434"/>
    </source>
</evidence>
<protein>
    <recommendedName>
        <fullName evidence="9">Letm1 RBD domain-containing protein</fullName>
    </recommendedName>
</protein>
<keyword evidence="11" id="KW-1185">Reference proteome</keyword>